<evidence type="ECO:0000256" key="3">
    <source>
        <dbReference type="ARBA" id="ARBA00022793"/>
    </source>
</evidence>
<evidence type="ECO:0000256" key="7">
    <source>
        <dbReference type="ARBA" id="ARBA00049127"/>
    </source>
</evidence>
<sequence length="838" mass="94108">MIVGLAEAPPHPNCCAIRLSPQAGRGETPAAAPVIQLSSNVPRAVSPVHSGQTMDYFKRFNFLFAAPVFDADDLEGVRFNQIIEEIQRSGFEVVRARKLEDAEIAVQTDAAIGCMVVDWGKKGLEGKTSALINLMRRRGLDFPIILLIRRKRFEDLPVEVLDFIDGYVFLSEETPTFIAKNLISRLKQYAETLKTPFFGALVDYAEEGNQLWTCPGHNGGVFYNRSPIGRVFVEHLGESVFRDDLDNSVLDLGDLLTHEGPALKAQKEAAAIFGAEKTYFVLNGTSTSNKVALGALVTDGDLVLFDRNNHKAAHHGALMINGGIPVYVPTIRNAWGLIGPMRWDVLDEKALREAIRNHPLVRDRDAWRKERPFRVAVVEQCTYDGSIHSAEMILKRIGHLCEYILFDEAWAGFMKFHPLYAGRFAMGLANLPPEAPGIIATQSTHKQLASFSQASQIHIKDRHIRGQKRRVEHRRFNESFMQHASTSPFYPLFASLDVGAQMMKGRSGEVLWDDTIRLGIELRKKIRAMRREFEEKEQNPDRRWFFEPFVPDRVAIPDVSRPGAAHNVAWETLSTDELATNPALWQLSPDTNWHGFPDLAEGFAMTDPNKLTLLTPGFDRTTGAYAEHGIPAPVVAQYLRENRIVPEKNDLNSLLFLLTPGVEASKAGTLISGLVAFKRLHDDNALLADAIPEFYQRRQARYAGVRLRDLCGDMHRFFRAADVSALQARQFMPEHMPEIAMSPRDAARYLFRNDVDYLPIEAIAGRIATTPFVVYPPGIATIVPGERLTERAKPMVDYLKMFETCFNTFPGFDVEIQGVYKEIDAQGRIGLYTYVVAE</sequence>
<dbReference type="Gene3D" id="3.90.1150.10">
    <property type="entry name" value="Aspartate Aminotransferase, domain 1"/>
    <property type="match status" value="1"/>
</dbReference>
<organism evidence="10 11">
    <name type="scientific">Bradyrhizobium diazoefficiens (strain JCM 10833 / BCRC 13528 / IAM 13628 / NBRC 14792 / USDA 110)</name>
    <dbReference type="NCBI Taxonomy" id="224911"/>
    <lineage>
        <taxon>Bacteria</taxon>
        <taxon>Pseudomonadati</taxon>
        <taxon>Pseudomonadota</taxon>
        <taxon>Alphaproteobacteria</taxon>
        <taxon>Hyphomicrobiales</taxon>
        <taxon>Nitrobacteraceae</taxon>
        <taxon>Bradyrhizobium</taxon>
    </lineage>
</organism>
<dbReference type="GO" id="GO:0016831">
    <property type="term" value="F:carboxy-lyase activity"/>
    <property type="evidence" value="ECO:0000318"/>
    <property type="project" value="GO_Central"/>
</dbReference>
<evidence type="ECO:0000256" key="6">
    <source>
        <dbReference type="ARBA" id="ARBA00034138"/>
    </source>
</evidence>
<comment type="catalytic activity">
    <reaction evidence="7">
        <text>L-ornithine + H(+) = putrescine + CO2</text>
        <dbReference type="Rhea" id="RHEA:22964"/>
        <dbReference type="ChEBI" id="CHEBI:15378"/>
        <dbReference type="ChEBI" id="CHEBI:16526"/>
        <dbReference type="ChEBI" id="CHEBI:46911"/>
        <dbReference type="ChEBI" id="CHEBI:326268"/>
        <dbReference type="EC" id="4.1.1.17"/>
    </reaction>
</comment>
<dbReference type="InterPro" id="IPR005308">
    <property type="entry name" value="OKR_de-COase_N"/>
</dbReference>
<dbReference type="PROSITE" id="PS00703">
    <property type="entry name" value="OKR_DC_1"/>
    <property type="match status" value="1"/>
</dbReference>
<keyword evidence="4 8" id="KW-0663">Pyridoxal phosphate</keyword>
<proteinExistence type="inferred from homology"/>
<evidence type="ECO:0000256" key="4">
    <source>
        <dbReference type="ARBA" id="ARBA00022898"/>
    </source>
</evidence>
<dbReference type="InterPro" id="IPR036633">
    <property type="entry name" value="Prn/Lys/Arg_de-COase_C_sf"/>
</dbReference>
<dbReference type="HOGENOM" id="CLU_014292_3_0_5"/>
<dbReference type="eggNOG" id="COG1982">
    <property type="taxonomic scope" value="Bacteria"/>
</dbReference>
<dbReference type="InParanoid" id="Q89QF1"/>
<evidence type="ECO:0000256" key="2">
    <source>
        <dbReference type="ARBA" id="ARBA00010671"/>
    </source>
</evidence>
<dbReference type="GO" id="GO:0006520">
    <property type="term" value="P:amino acid metabolic process"/>
    <property type="evidence" value="ECO:0007669"/>
    <property type="project" value="InterPro"/>
</dbReference>
<comment type="similarity">
    <text evidence="2">Belongs to the Orn/Lys/Arg decarboxylase class-I family.</text>
</comment>
<dbReference type="Pfam" id="PF03711">
    <property type="entry name" value="OKR_DC_1_C"/>
    <property type="match status" value="1"/>
</dbReference>
<dbReference type="EMBL" id="BA000040">
    <property type="protein sequence ID" value="BAC48442.1"/>
    <property type="molecule type" value="Genomic_DNA"/>
</dbReference>
<dbReference type="SUPFAM" id="SSF55904">
    <property type="entry name" value="Ornithine decarboxylase C-terminal domain"/>
    <property type="match status" value="1"/>
</dbReference>
<dbReference type="Gene3D" id="3.40.640.10">
    <property type="entry name" value="Type I PLP-dependent aspartate aminotransferase-like (Major domain)"/>
    <property type="match status" value="1"/>
</dbReference>
<dbReference type="InterPro" id="IPR008286">
    <property type="entry name" value="Prn/Lys/Arg_de-COase_C"/>
</dbReference>
<dbReference type="Pfam" id="PF03709">
    <property type="entry name" value="OKR_DC_1_N"/>
    <property type="match status" value="1"/>
</dbReference>
<dbReference type="GO" id="GO:0005829">
    <property type="term" value="C:cytosol"/>
    <property type="evidence" value="ECO:0000318"/>
    <property type="project" value="GO_Central"/>
</dbReference>
<dbReference type="FunFam" id="3.90.100.10:FF:000005">
    <property type="entry name" value="Ornithine decarboxylase"/>
    <property type="match status" value="1"/>
</dbReference>
<dbReference type="AlphaFoldDB" id="Q89QF1"/>
<evidence type="ECO:0000313" key="11">
    <source>
        <dbReference type="Proteomes" id="UP000002526"/>
    </source>
</evidence>
<dbReference type="PANTHER" id="PTHR45229">
    <property type="entry name" value="CONSTITUTIVE ORNITHINE DECARBOXYLASE"/>
    <property type="match status" value="1"/>
</dbReference>
<dbReference type="PANTHER" id="PTHR45229:SF3">
    <property type="entry name" value="BIODEGRADATIVE ARGININE DECARBOXYLASE"/>
    <property type="match status" value="1"/>
</dbReference>
<dbReference type="InterPro" id="IPR000310">
    <property type="entry name" value="Orn/Lys/Arg_deCO2ase_major_dom"/>
</dbReference>
<dbReference type="OrthoDB" id="9761189at2"/>
<dbReference type="FunCoup" id="Q89QF1">
    <property type="interactions" value="186"/>
</dbReference>
<keyword evidence="3" id="KW-0210">Decarboxylase</keyword>
<dbReference type="Pfam" id="PF01276">
    <property type="entry name" value="OKR_DC_1"/>
    <property type="match status" value="1"/>
</dbReference>
<evidence type="ECO:0000313" key="10">
    <source>
        <dbReference type="EMBL" id="BAC48442.1"/>
    </source>
</evidence>
<protein>
    <recommendedName>
        <fullName evidence="6">ornithine decarboxylase</fullName>
        <ecNumber evidence="6">4.1.1.17</ecNumber>
    </recommendedName>
</protein>
<dbReference type="GO" id="GO:0030170">
    <property type="term" value="F:pyridoxal phosphate binding"/>
    <property type="evidence" value="ECO:0000318"/>
    <property type="project" value="GO_Central"/>
</dbReference>
<dbReference type="GO" id="GO:0004586">
    <property type="term" value="F:ornithine decarboxylase activity"/>
    <property type="evidence" value="ECO:0007669"/>
    <property type="project" value="UniProtKB-EC"/>
</dbReference>
<dbReference type="PATRIC" id="fig|224911.5.peg.3174"/>
<name>Q89QF1_BRADU</name>
<gene>
    <name evidence="10" type="ordered locus">bll3177</name>
</gene>
<feature type="modified residue" description="N6-(pyridoxal phosphate)lysine" evidence="8">
    <location>
        <position position="446"/>
    </location>
</feature>
<dbReference type="Gene3D" id="3.90.100.10">
    <property type="entry name" value="Orn/Lys/Arg decarboxylase, C-terminal domain"/>
    <property type="match status" value="1"/>
</dbReference>
<dbReference type="FunFam" id="3.90.1150.10:FF:000032">
    <property type="entry name" value="Ornithine decarboxylase SpeF"/>
    <property type="match status" value="1"/>
</dbReference>
<dbReference type="Proteomes" id="UP000002526">
    <property type="component" value="Chromosome"/>
</dbReference>
<reference evidence="11" key="1">
    <citation type="journal article" date="2002" name="DNA Res.">
        <title>Complete genomic sequence of nitrogen-fixing symbiotic bacterium Bradyrhizobium japonicum USDA110.</title>
        <authorList>
            <person name="Kaneko T."/>
            <person name="Nakamura Y."/>
            <person name="Sato S."/>
            <person name="Minamisawa K."/>
            <person name="Uchiumi T."/>
            <person name="Sasamoto S."/>
            <person name="Watanabe A."/>
            <person name="Idesawa K."/>
            <person name="Iriguchi M."/>
            <person name="Kawashima K."/>
            <person name="Kohara M."/>
            <person name="Matsumoto M."/>
            <person name="Shimpo S."/>
            <person name="Tsuruoka H."/>
            <person name="Wada T."/>
            <person name="Yamada M."/>
            <person name="Tabata S."/>
        </authorList>
    </citation>
    <scope>NUCLEOTIDE SEQUENCE [LARGE SCALE GENOMIC DNA]</scope>
    <source>
        <strain evidence="11">JCM 10833 / BCRC 13528 / IAM 13628 / NBRC 14792 / USDA 110</strain>
    </source>
</reference>
<dbReference type="PhylomeDB" id="Q89QF1"/>
<dbReference type="InterPro" id="IPR015422">
    <property type="entry name" value="PyrdxlP-dep_Trfase_small"/>
</dbReference>
<dbReference type="KEGG" id="bja:bll3177"/>
<dbReference type="EC" id="4.1.1.17" evidence="6"/>
<keyword evidence="11" id="KW-1185">Reference proteome</keyword>
<dbReference type="Gene3D" id="3.40.50.2300">
    <property type="match status" value="1"/>
</dbReference>
<evidence type="ECO:0000256" key="5">
    <source>
        <dbReference type="ARBA" id="ARBA00023239"/>
    </source>
</evidence>
<dbReference type="InterPro" id="IPR015424">
    <property type="entry name" value="PyrdxlP-dep_Trfase"/>
</dbReference>
<keyword evidence="5" id="KW-0456">Lyase</keyword>
<evidence type="ECO:0000256" key="8">
    <source>
        <dbReference type="PIRSR" id="PIRSR009393-1"/>
    </source>
</evidence>
<accession>Q89QF1</accession>
<dbReference type="InterPro" id="IPR015421">
    <property type="entry name" value="PyrdxlP-dep_Trfase_major"/>
</dbReference>
<evidence type="ECO:0000256" key="1">
    <source>
        <dbReference type="ARBA" id="ARBA00001933"/>
    </source>
</evidence>
<comment type="cofactor">
    <cofactor evidence="1">
        <name>pyridoxal 5'-phosphate</name>
        <dbReference type="ChEBI" id="CHEBI:597326"/>
    </cofactor>
</comment>
<dbReference type="FunFam" id="3.40.640.10:FF:000008">
    <property type="entry name" value="Lysine decarboxylase, inducible"/>
    <property type="match status" value="1"/>
</dbReference>
<dbReference type="InterPro" id="IPR011193">
    <property type="entry name" value="Orn/lys/arg_de-COase"/>
</dbReference>
<dbReference type="EnsemblBacteria" id="BAC48442">
    <property type="protein sequence ID" value="BAC48442"/>
    <property type="gene ID" value="BAC48442"/>
</dbReference>
<evidence type="ECO:0000259" key="9">
    <source>
        <dbReference type="PROSITE" id="PS00703"/>
    </source>
</evidence>
<feature type="domain" description="Orn/Lys/Arg decarboxylases family 1 pyridoxal-P attachment site" evidence="9">
    <location>
        <begin position="441"/>
        <end position="455"/>
    </location>
</feature>
<dbReference type="STRING" id="224911.AAV28_12920"/>
<dbReference type="PIRSF" id="PIRSF009393">
    <property type="entry name" value="Orn_decarb"/>
    <property type="match status" value="1"/>
</dbReference>
<dbReference type="SUPFAM" id="SSF53383">
    <property type="entry name" value="PLP-dependent transferases"/>
    <property type="match status" value="1"/>
</dbReference>